<dbReference type="EMBL" id="JADEYS010000002">
    <property type="protein sequence ID" value="MBE9396135.1"/>
    <property type="molecule type" value="Genomic_DNA"/>
</dbReference>
<protein>
    <recommendedName>
        <fullName evidence="8">Bcr/CflA family efflux transporter</fullName>
    </recommendedName>
</protein>
<evidence type="ECO:0000256" key="6">
    <source>
        <dbReference type="ARBA" id="ARBA00022989"/>
    </source>
</evidence>
<dbReference type="PANTHER" id="PTHR23502">
    <property type="entry name" value="MAJOR FACILITATOR SUPERFAMILY"/>
    <property type="match status" value="1"/>
</dbReference>
<dbReference type="SUPFAM" id="SSF103473">
    <property type="entry name" value="MFS general substrate transporter"/>
    <property type="match status" value="1"/>
</dbReference>
<keyword evidence="7 8" id="KW-0472">Membrane</keyword>
<sequence>MPISRSRLTLMLAMLVAVTPLAIDMYLPAMQLMATDLNAPIHHVELSISGYLFGFALGQIGGGTLSDRWGRKPAVTLGLLIFSVTSLALTHVESVDALLVLRVVQAFGGGIAVVNSSAIVRDLYSGNEMARVLSMIAMVMLIAPLVAPLLGALVTETLGWRVIFLTLAVYAGMVGVLFLWRVPESRARPTDGKRPRMFAAYLHVFRHRVAMTYVLVLSFSFSGMFAFITAAPFAYLEYFEVSPTLFPVLFGANIITMMFCGRINMRLLNQYGPDCLLLVGLSLQSIAGLGLVIVSVWDAGLGMMVVLNMLFVGSLGLVAANATTGCLHFFPEMSASANAVIGVVEFLMGALVGLIWTQLHDHTLVPMASVMAACACLGLLSLLSMRKIFPHSNDESISLTTCIKR</sequence>
<evidence type="ECO:0000256" key="3">
    <source>
        <dbReference type="ARBA" id="ARBA00022448"/>
    </source>
</evidence>
<name>A0A8J7FRP1_9GAMM</name>
<dbReference type="GO" id="GO:1990961">
    <property type="term" value="P:xenobiotic detoxification by transmembrane export across the plasma membrane"/>
    <property type="evidence" value="ECO:0007669"/>
    <property type="project" value="InterPro"/>
</dbReference>
<comment type="similarity">
    <text evidence="2 8">Belongs to the major facilitator superfamily. Bcr/CmlA family.</text>
</comment>
<feature type="transmembrane region" description="Helical" evidence="8">
    <location>
        <begin position="46"/>
        <end position="65"/>
    </location>
</feature>
<comment type="subcellular location">
    <subcellularLocation>
        <location evidence="8">Cell inner membrane</location>
        <topology evidence="8">Multi-pass membrane protein</topology>
    </subcellularLocation>
    <subcellularLocation>
        <location evidence="1">Cell membrane</location>
        <topology evidence="1">Multi-pass membrane protein</topology>
    </subcellularLocation>
</comment>
<evidence type="ECO:0000259" key="9">
    <source>
        <dbReference type="PROSITE" id="PS50850"/>
    </source>
</evidence>
<reference evidence="10" key="1">
    <citation type="submission" date="2020-10" db="EMBL/GenBank/DDBJ databases">
        <title>Bacterium isolated from coastal waters sediment.</title>
        <authorList>
            <person name="Chen R.-J."/>
            <person name="Lu D.-C."/>
            <person name="Zhu K.-L."/>
            <person name="Du Z.-J."/>
        </authorList>
    </citation>
    <scope>NUCLEOTIDE SEQUENCE</scope>
    <source>
        <strain evidence="10">N1Y112</strain>
    </source>
</reference>
<organism evidence="10 11">
    <name type="scientific">Pontibacterium sinense</name>
    <dbReference type="NCBI Taxonomy" id="2781979"/>
    <lineage>
        <taxon>Bacteria</taxon>
        <taxon>Pseudomonadati</taxon>
        <taxon>Pseudomonadota</taxon>
        <taxon>Gammaproteobacteria</taxon>
        <taxon>Oceanospirillales</taxon>
        <taxon>Oceanospirillaceae</taxon>
        <taxon>Pontibacterium</taxon>
    </lineage>
</organism>
<comment type="caution">
    <text evidence="8">Lacks conserved residue(s) required for the propagation of feature annotation.</text>
</comment>
<feature type="transmembrane region" description="Helical" evidence="8">
    <location>
        <begin position="74"/>
        <end position="92"/>
    </location>
</feature>
<dbReference type="PANTHER" id="PTHR23502:SF132">
    <property type="entry name" value="POLYAMINE TRANSPORTER 2-RELATED"/>
    <property type="match status" value="1"/>
</dbReference>
<dbReference type="CDD" id="cd17320">
    <property type="entry name" value="MFS_MdfA_MDR_like"/>
    <property type="match status" value="1"/>
</dbReference>
<dbReference type="RefSeq" id="WP_193951692.1">
    <property type="nucleotide sequence ID" value="NZ_JADEYS010000002.1"/>
</dbReference>
<feature type="transmembrane region" description="Helical" evidence="8">
    <location>
        <begin position="363"/>
        <end position="383"/>
    </location>
</feature>
<feature type="transmembrane region" description="Helical" evidence="8">
    <location>
        <begin position="309"/>
        <end position="330"/>
    </location>
</feature>
<dbReference type="Gene3D" id="1.20.1720.10">
    <property type="entry name" value="Multidrug resistance protein D"/>
    <property type="match status" value="1"/>
</dbReference>
<feature type="transmembrane region" description="Helical" evidence="8">
    <location>
        <begin position="275"/>
        <end position="297"/>
    </location>
</feature>
<keyword evidence="5 8" id="KW-0812">Transmembrane</keyword>
<evidence type="ECO:0000256" key="2">
    <source>
        <dbReference type="ARBA" id="ARBA00006236"/>
    </source>
</evidence>
<keyword evidence="6 8" id="KW-1133">Transmembrane helix</keyword>
<evidence type="ECO:0000256" key="1">
    <source>
        <dbReference type="ARBA" id="ARBA00004651"/>
    </source>
</evidence>
<dbReference type="Pfam" id="PF07690">
    <property type="entry name" value="MFS_1"/>
    <property type="match status" value="1"/>
</dbReference>
<gene>
    <name evidence="10" type="ORF">IOQ59_02545</name>
</gene>
<dbReference type="AlphaFoldDB" id="A0A8J7FRP1"/>
<dbReference type="PROSITE" id="PS00216">
    <property type="entry name" value="SUGAR_TRANSPORT_1"/>
    <property type="match status" value="1"/>
</dbReference>
<dbReference type="PROSITE" id="PS50850">
    <property type="entry name" value="MFS"/>
    <property type="match status" value="1"/>
</dbReference>
<feature type="transmembrane region" description="Helical" evidence="8">
    <location>
        <begin position="337"/>
        <end position="357"/>
    </location>
</feature>
<feature type="transmembrane region" description="Helical" evidence="8">
    <location>
        <begin position="132"/>
        <end position="154"/>
    </location>
</feature>
<evidence type="ECO:0000313" key="11">
    <source>
        <dbReference type="Proteomes" id="UP000640333"/>
    </source>
</evidence>
<evidence type="ECO:0000256" key="8">
    <source>
        <dbReference type="RuleBase" id="RU365088"/>
    </source>
</evidence>
<feature type="transmembrane region" description="Helical" evidence="8">
    <location>
        <begin position="213"/>
        <end position="235"/>
    </location>
</feature>
<dbReference type="InterPro" id="IPR036259">
    <property type="entry name" value="MFS_trans_sf"/>
</dbReference>
<dbReference type="GO" id="GO:0005886">
    <property type="term" value="C:plasma membrane"/>
    <property type="evidence" value="ECO:0007669"/>
    <property type="project" value="UniProtKB-SubCell"/>
</dbReference>
<dbReference type="InterPro" id="IPR020846">
    <property type="entry name" value="MFS_dom"/>
</dbReference>
<feature type="transmembrane region" description="Helical" evidence="8">
    <location>
        <begin position="160"/>
        <end position="180"/>
    </location>
</feature>
<dbReference type="InterPro" id="IPR011701">
    <property type="entry name" value="MFS"/>
</dbReference>
<dbReference type="NCBIfam" id="TIGR00710">
    <property type="entry name" value="efflux_Bcr_CflA"/>
    <property type="match status" value="1"/>
</dbReference>
<evidence type="ECO:0000256" key="7">
    <source>
        <dbReference type="ARBA" id="ARBA00023136"/>
    </source>
</evidence>
<keyword evidence="8" id="KW-0997">Cell inner membrane</keyword>
<evidence type="ECO:0000313" key="10">
    <source>
        <dbReference type="EMBL" id="MBE9396135.1"/>
    </source>
</evidence>
<keyword evidence="4" id="KW-1003">Cell membrane</keyword>
<feature type="domain" description="Major facilitator superfamily (MFS) profile" evidence="9">
    <location>
        <begin position="8"/>
        <end position="393"/>
    </location>
</feature>
<dbReference type="NCBIfam" id="NF008314">
    <property type="entry name" value="PRK11102.1"/>
    <property type="match status" value="1"/>
</dbReference>
<evidence type="ECO:0000256" key="5">
    <source>
        <dbReference type="ARBA" id="ARBA00022692"/>
    </source>
</evidence>
<feature type="transmembrane region" description="Helical" evidence="8">
    <location>
        <begin position="241"/>
        <end position="263"/>
    </location>
</feature>
<evidence type="ECO:0000256" key="4">
    <source>
        <dbReference type="ARBA" id="ARBA00022475"/>
    </source>
</evidence>
<comment type="caution">
    <text evidence="10">The sequence shown here is derived from an EMBL/GenBank/DDBJ whole genome shotgun (WGS) entry which is preliminary data.</text>
</comment>
<proteinExistence type="inferred from homology"/>
<dbReference type="Proteomes" id="UP000640333">
    <property type="component" value="Unassembled WGS sequence"/>
</dbReference>
<dbReference type="InterPro" id="IPR004812">
    <property type="entry name" value="Efflux_drug-R_Bcr/CmlA"/>
</dbReference>
<accession>A0A8J7FRP1</accession>
<feature type="transmembrane region" description="Helical" evidence="8">
    <location>
        <begin position="98"/>
        <end position="120"/>
    </location>
</feature>
<keyword evidence="11" id="KW-1185">Reference proteome</keyword>
<dbReference type="InterPro" id="IPR005829">
    <property type="entry name" value="Sugar_transporter_CS"/>
</dbReference>
<dbReference type="GO" id="GO:0042910">
    <property type="term" value="F:xenobiotic transmembrane transporter activity"/>
    <property type="evidence" value="ECO:0007669"/>
    <property type="project" value="InterPro"/>
</dbReference>
<keyword evidence="3 8" id="KW-0813">Transport</keyword>